<evidence type="ECO:0000313" key="3">
    <source>
        <dbReference type="Proteomes" id="UP001295740"/>
    </source>
</evidence>
<accession>A0AAI8YHR5</accession>
<dbReference type="AlphaFoldDB" id="A0AAI8YHR5"/>
<evidence type="ECO:0000256" key="1">
    <source>
        <dbReference type="SAM" id="MobiDB-lite"/>
    </source>
</evidence>
<reference evidence="2" key="1">
    <citation type="submission" date="2023-10" db="EMBL/GenBank/DDBJ databases">
        <authorList>
            <person name="Hackl T."/>
        </authorList>
    </citation>
    <scope>NUCLEOTIDE SEQUENCE</scope>
</reference>
<feature type="compositionally biased region" description="Basic and acidic residues" evidence="1">
    <location>
        <begin position="39"/>
        <end position="54"/>
    </location>
</feature>
<sequence length="74" mass="8227">MRKNSVKSSSSSSKTKNTRPTTSDRSGASSLERYVLDPQTHERVAIGRSSDRPSGEQMLGRWDERWNTASGNRG</sequence>
<gene>
    <name evidence="2" type="ORF">KHLLAP_LOCUS5659</name>
</gene>
<feature type="compositionally biased region" description="Low complexity" evidence="1">
    <location>
        <begin position="1"/>
        <end position="23"/>
    </location>
</feature>
<feature type="region of interest" description="Disordered" evidence="1">
    <location>
        <begin position="1"/>
        <end position="74"/>
    </location>
</feature>
<proteinExistence type="predicted"/>
<dbReference type="Proteomes" id="UP001295740">
    <property type="component" value="Unassembled WGS sequence"/>
</dbReference>
<name>A0AAI8YHR5_9PEZI</name>
<protein>
    <submittedName>
        <fullName evidence="2">Uu.00g125850.m01.CDS01</fullName>
    </submittedName>
</protein>
<organism evidence="2 3">
    <name type="scientific">Anthostomella pinea</name>
    <dbReference type="NCBI Taxonomy" id="933095"/>
    <lineage>
        <taxon>Eukaryota</taxon>
        <taxon>Fungi</taxon>
        <taxon>Dikarya</taxon>
        <taxon>Ascomycota</taxon>
        <taxon>Pezizomycotina</taxon>
        <taxon>Sordariomycetes</taxon>
        <taxon>Xylariomycetidae</taxon>
        <taxon>Xylariales</taxon>
        <taxon>Xylariaceae</taxon>
        <taxon>Anthostomella</taxon>
    </lineage>
</organism>
<comment type="caution">
    <text evidence="2">The sequence shown here is derived from an EMBL/GenBank/DDBJ whole genome shotgun (WGS) entry which is preliminary data.</text>
</comment>
<evidence type="ECO:0000313" key="2">
    <source>
        <dbReference type="EMBL" id="CAJ2505191.1"/>
    </source>
</evidence>
<dbReference type="EMBL" id="CAUWAG010000007">
    <property type="protein sequence ID" value="CAJ2505191.1"/>
    <property type="molecule type" value="Genomic_DNA"/>
</dbReference>
<keyword evidence="3" id="KW-1185">Reference proteome</keyword>